<dbReference type="RefSeq" id="WP_055213708.1">
    <property type="nucleotide sequence ID" value="NZ_CYXO01000003.1"/>
</dbReference>
<dbReference type="SUPFAM" id="SSF53790">
    <property type="entry name" value="Tetrapyrrole methylase"/>
    <property type="match status" value="1"/>
</dbReference>
<dbReference type="EMBL" id="CYXO01000003">
    <property type="protein sequence ID" value="CUM83573.1"/>
    <property type="molecule type" value="Genomic_DNA"/>
</dbReference>
<evidence type="ECO:0000259" key="6">
    <source>
        <dbReference type="Pfam" id="PF00590"/>
    </source>
</evidence>
<dbReference type="PANTHER" id="PTHR43182:SF1">
    <property type="entry name" value="COBALT-PRECORRIN-7 C(5)-METHYLTRANSFERASE"/>
    <property type="match status" value="1"/>
</dbReference>
<dbReference type="GO" id="GO:0032259">
    <property type="term" value="P:methylation"/>
    <property type="evidence" value="ECO:0007669"/>
    <property type="project" value="UniProtKB-KW"/>
</dbReference>
<keyword evidence="2" id="KW-0169">Cobalamin biosynthesis</keyword>
<keyword evidence="4 8" id="KW-0808">Transferase</keyword>
<dbReference type="InterPro" id="IPR035996">
    <property type="entry name" value="4pyrrol_Methylase_sf"/>
</dbReference>
<accession>A0A173RZW3</accession>
<dbReference type="SUPFAM" id="SSF53335">
    <property type="entry name" value="S-adenosyl-L-methionine-dependent methyltransferases"/>
    <property type="match status" value="1"/>
</dbReference>
<dbReference type="Pfam" id="PF00590">
    <property type="entry name" value="TP_methylase"/>
    <property type="match status" value="1"/>
</dbReference>
<dbReference type="Gene3D" id="3.40.1010.10">
    <property type="entry name" value="Cobalt-precorrin-4 Transmethylase, Domain 1"/>
    <property type="match status" value="1"/>
</dbReference>
<dbReference type="NCBIfam" id="TIGR00715">
    <property type="entry name" value="precor6x_red"/>
    <property type="match status" value="1"/>
</dbReference>
<feature type="domain" description="Tetrapyrrole methylase" evidence="6">
    <location>
        <begin position="258"/>
        <end position="447"/>
    </location>
</feature>
<dbReference type="InterPro" id="IPR029063">
    <property type="entry name" value="SAM-dependent_MTases_sf"/>
</dbReference>
<dbReference type="PANTHER" id="PTHR43182">
    <property type="entry name" value="COBALT-PRECORRIN-6B C(15)-METHYLTRANSFERASE (DECARBOXYLATING)"/>
    <property type="match status" value="1"/>
</dbReference>
<dbReference type="Gene3D" id="3.40.50.150">
    <property type="entry name" value="Vaccinia Virus protein VP39"/>
    <property type="match status" value="1"/>
</dbReference>
<sequence>MKDKKILLYAGTTEGRKLASYLGRRGVRLHVCVATAYGESLLPEEKNITVTHDRMDSGQMGEFMRVFEPDYVIDATHPYAKEVTKNLKSACEVMQVPYLRLVRGSEETKESICVENMDEAIKYLEKTEGNILVTTGSKELESYTRLTDYESRVYARVLSIGQVAVNCEELGFSGRHLICMQGPFSTEMNRAMLKEYDIAYMVTKESGLAGGYPQKCQAALETGVKMVVIGRPEEEEGMNFEEMSKFLQKELELDNHWKVTLVGIGAGARDQVTLEAKRCCQEAELLIGAGRMIEAVAEVGQTIYEAYRPDEIISYIKENPEYENVTIALSGDTGFYSGAKKILELTKDDPQIETKVVPGVSSIIYFASKLGVTWEDAALVSLHGRKENLMAVIKENKKVFALVSNAEEIRQILTKMTEYGMGEVTVRIGTELSYKNEEIQTGTARSLLHYKGENLAVLYIENESGGESPVIPAIPDDTFVRGDVPMTKEEVRSISIAKLKIKKDAVVYDVGAGTGSISVEAAMVATQGNVYAIEQKVEAQELIRENARRMHVDNLHVIEGMAPEALEELPAPDCVFIGGSKGKLYEILDAIRKKNPFVRVVLNAISLETMMQVLKYTEENEIEEAEVIQVAVSRAKKVGSYHMMNGQNPIYVISFTSRPAKNEADPENEDDFVLEEINLDEVEPEDMTGDMAGDIVEDITKVISVGDLTPEKIREEMEESE</sequence>
<feature type="domain" description="Methyltransferase" evidence="7">
    <location>
        <begin position="502"/>
        <end position="573"/>
    </location>
</feature>
<evidence type="ECO:0000256" key="2">
    <source>
        <dbReference type="ARBA" id="ARBA00022573"/>
    </source>
</evidence>
<evidence type="ECO:0000256" key="3">
    <source>
        <dbReference type="ARBA" id="ARBA00022603"/>
    </source>
</evidence>
<dbReference type="InterPro" id="IPR014776">
    <property type="entry name" value="4pyrrole_Mease_sub2"/>
</dbReference>
<dbReference type="Gene3D" id="3.30.950.10">
    <property type="entry name" value="Methyltransferase, Cobalt-precorrin-4 Transmethylase, Domain 2"/>
    <property type="match status" value="1"/>
</dbReference>
<dbReference type="OrthoDB" id="9780707at2"/>
<dbReference type="CDD" id="cd11644">
    <property type="entry name" value="Precorrin-6Y-MT"/>
    <property type="match status" value="1"/>
</dbReference>
<dbReference type="Pfam" id="PF02571">
    <property type="entry name" value="CbiJ"/>
    <property type="match status" value="1"/>
</dbReference>
<keyword evidence="3 8" id="KW-0489">Methyltransferase</keyword>
<dbReference type="InterPro" id="IPR012818">
    <property type="entry name" value="CbiE"/>
</dbReference>
<evidence type="ECO:0000256" key="4">
    <source>
        <dbReference type="ARBA" id="ARBA00022679"/>
    </source>
</evidence>
<reference evidence="8 9" key="1">
    <citation type="submission" date="2015-09" db="EMBL/GenBank/DDBJ databases">
        <authorList>
            <consortium name="Pathogen Informatics"/>
        </authorList>
    </citation>
    <scope>NUCLEOTIDE SEQUENCE [LARGE SCALE GENOMIC DNA]</scope>
    <source>
        <strain evidence="8 9">2789STDY5834961</strain>
    </source>
</reference>
<dbReference type="InterPro" id="IPR003723">
    <property type="entry name" value="Precorrin-6x_reduct"/>
</dbReference>
<dbReference type="NCBIfam" id="TIGR02467">
    <property type="entry name" value="CbiE"/>
    <property type="match status" value="1"/>
</dbReference>
<protein>
    <submittedName>
        <fullName evidence="8">Probable cobalt-precorrin-6Y C(15)-methyltransferase [decarboxylating]</fullName>
        <ecNumber evidence="8">2.1.1.-</ecNumber>
    </submittedName>
</protein>
<dbReference type="GO" id="GO:0008276">
    <property type="term" value="F:protein methyltransferase activity"/>
    <property type="evidence" value="ECO:0007669"/>
    <property type="project" value="InterPro"/>
</dbReference>
<comment type="pathway">
    <text evidence="1">Cofactor biosynthesis; adenosylcobalamin biosynthesis.</text>
</comment>
<dbReference type="InterPro" id="IPR014777">
    <property type="entry name" value="4pyrrole_Mease_sub1"/>
</dbReference>
<dbReference type="NCBIfam" id="TIGR02469">
    <property type="entry name" value="CbiT"/>
    <property type="match status" value="1"/>
</dbReference>
<dbReference type="InterPro" id="IPR050714">
    <property type="entry name" value="Cobalamin_biosynth_MTase"/>
</dbReference>
<dbReference type="GO" id="GO:0009236">
    <property type="term" value="P:cobalamin biosynthetic process"/>
    <property type="evidence" value="ECO:0007669"/>
    <property type="project" value="UniProtKB-UniPathway"/>
</dbReference>
<evidence type="ECO:0000313" key="8">
    <source>
        <dbReference type="EMBL" id="CUM83573.1"/>
    </source>
</evidence>
<dbReference type="Pfam" id="PF13847">
    <property type="entry name" value="Methyltransf_31"/>
    <property type="match status" value="1"/>
</dbReference>
<dbReference type="InterPro" id="IPR000878">
    <property type="entry name" value="4pyrrol_Mease"/>
</dbReference>
<keyword evidence="5" id="KW-0949">S-adenosyl-L-methionine</keyword>
<dbReference type="InterPro" id="IPR025714">
    <property type="entry name" value="Methyltranfer_dom"/>
</dbReference>
<dbReference type="AlphaFoldDB" id="A0A173RZW3"/>
<dbReference type="InterPro" id="IPR014008">
    <property type="entry name" value="Cbl_synth_MTase_CbiT"/>
</dbReference>
<dbReference type="GO" id="GO:0016994">
    <property type="term" value="F:precorrin-6A reductase activity"/>
    <property type="evidence" value="ECO:0007669"/>
    <property type="project" value="InterPro"/>
</dbReference>
<proteinExistence type="predicted"/>
<dbReference type="UniPathway" id="UPA00148"/>
<evidence type="ECO:0000259" key="7">
    <source>
        <dbReference type="Pfam" id="PF13847"/>
    </source>
</evidence>
<organism evidence="8 9">
    <name type="scientific">Dorea longicatena</name>
    <dbReference type="NCBI Taxonomy" id="88431"/>
    <lineage>
        <taxon>Bacteria</taxon>
        <taxon>Bacillati</taxon>
        <taxon>Bacillota</taxon>
        <taxon>Clostridia</taxon>
        <taxon>Lachnospirales</taxon>
        <taxon>Lachnospiraceae</taxon>
        <taxon>Dorea</taxon>
    </lineage>
</organism>
<dbReference type="PROSITE" id="PS51014">
    <property type="entry name" value="COBK_CBIJ"/>
    <property type="match status" value="1"/>
</dbReference>
<gene>
    <name evidence="8" type="primary">cbiT</name>
    <name evidence="8" type="ORF">ERS852573_00762</name>
</gene>
<evidence type="ECO:0000313" key="9">
    <source>
        <dbReference type="Proteomes" id="UP000095597"/>
    </source>
</evidence>
<evidence type="ECO:0000256" key="5">
    <source>
        <dbReference type="ARBA" id="ARBA00022691"/>
    </source>
</evidence>
<name>A0A173RZW3_9FIRM</name>
<dbReference type="Proteomes" id="UP000095597">
    <property type="component" value="Unassembled WGS sequence"/>
</dbReference>
<evidence type="ECO:0000256" key="1">
    <source>
        <dbReference type="ARBA" id="ARBA00004953"/>
    </source>
</evidence>
<dbReference type="EC" id="2.1.1.-" evidence="8"/>